<dbReference type="RefSeq" id="WP_111134512.1">
    <property type="nucleotide sequence ID" value="NZ_POUB01000074.1"/>
</dbReference>
<dbReference type="Proteomes" id="UP000248749">
    <property type="component" value="Unassembled WGS sequence"/>
</dbReference>
<comment type="caution">
    <text evidence="1">The sequence shown here is derived from an EMBL/GenBank/DDBJ whole genome shotgun (WGS) entry which is preliminary data.</text>
</comment>
<accession>A0A2W2CGG6</accession>
<gene>
    <name evidence="1" type="ORF">C1I99_13245</name>
</gene>
<dbReference type="EMBL" id="POUB01000074">
    <property type="protein sequence ID" value="PZF98521.1"/>
    <property type="molecule type" value="Genomic_DNA"/>
</dbReference>
<reference evidence="1 2" key="1">
    <citation type="submission" date="2018-01" db="EMBL/GenBank/DDBJ databases">
        <title>Draft genome sequence of Salinispora sp. 13K206.</title>
        <authorList>
            <person name="Sahin N."/>
            <person name="Saygin H."/>
            <person name="Ay H."/>
        </authorList>
    </citation>
    <scope>NUCLEOTIDE SEQUENCE [LARGE SCALE GENOMIC DNA]</scope>
    <source>
        <strain evidence="1 2">13K206</strain>
    </source>
</reference>
<evidence type="ECO:0000313" key="2">
    <source>
        <dbReference type="Proteomes" id="UP000248749"/>
    </source>
</evidence>
<dbReference type="AlphaFoldDB" id="A0A2W2CGG6"/>
<organism evidence="1 2">
    <name type="scientific">Micromonospora deserti</name>
    <dbReference type="NCBI Taxonomy" id="2070366"/>
    <lineage>
        <taxon>Bacteria</taxon>
        <taxon>Bacillati</taxon>
        <taxon>Actinomycetota</taxon>
        <taxon>Actinomycetes</taxon>
        <taxon>Micromonosporales</taxon>
        <taxon>Micromonosporaceae</taxon>
        <taxon>Micromonospora</taxon>
    </lineage>
</organism>
<keyword evidence="2" id="KW-1185">Reference proteome</keyword>
<sequence length="73" mass="8439">MRAQLPAWVYDLVIELADQEGVHPKLLFESGAFEGTRVYDWCPCKALERVPADIREQAQAIRSYKRQTTKEKS</sequence>
<proteinExistence type="predicted"/>
<protein>
    <submittedName>
        <fullName evidence="1">Uncharacterized protein</fullName>
    </submittedName>
</protein>
<name>A0A2W2CGG6_9ACTN</name>
<evidence type="ECO:0000313" key="1">
    <source>
        <dbReference type="EMBL" id="PZF98521.1"/>
    </source>
</evidence>